<protein>
    <submittedName>
        <fullName evidence="1">Uncharacterized protein</fullName>
    </submittedName>
</protein>
<organism evidence="1 2">
    <name type="scientific">Mycolicibacter heraklionensis</name>
    <dbReference type="NCBI Taxonomy" id="512402"/>
    <lineage>
        <taxon>Bacteria</taxon>
        <taxon>Bacillati</taxon>
        <taxon>Actinomycetota</taxon>
        <taxon>Actinomycetes</taxon>
        <taxon>Mycobacteriales</taxon>
        <taxon>Mycobacteriaceae</taxon>
        <taxon>Mycolicibacter</taxon>
    </lineage>
</organism>
<evidence type="ECO:0000313" key="2">
    <source>
        <dbReference type="Proteomes" id="UP000093712"/>
    </source>
</evidence>
<proteinExistence type="predicted"/>
<accession>A0AA91IYQ0</accession>
<dbReference type="EMBL" id="LZME01000053">
    <property type="protein sequence ID" value="OBK86744.1"/>
    <property type="molecule type" value="Genomic_DNA"/>
</dbReference>
<gene>
    <name evidence="1" type="ORF">A5649_19455</name>
</gene>
<comment type="caution">
    <text evidence="1">The sequence shown here is derived from an EMBL/GenBank/DDBJ whole genome shotgun (WGS) entry which is preliminary data.</text>
</comment>
<name>A0AA91IYQ0_9MYCO</name>
<dbReference type="Proteomes" id="UP000093712">
    <property type="component" value="Unassembled WGS sequence"/>
</dbReference>
<evidence type="ECO:0000313" key="1">
    <source>
        <dbReference type="EMBL" id="OBK86744.1"/>
    </source>
</evidence>
<sequence length="120" mass="12499">MVRLAYAHDAVVVMEPGGSPNAPGGAIARALCGSWDHPPPCPLAPHHVAHHVVGDEVVLRVLFATEAADEPRVRSLIGAALTAGELTGPDGLVSTWRLKTTAASNIRSSEEDHAADLTRA</sequence>
<reference evidence="1 2" key="1">
    <citation type="submission" date="2016-06" db="EMBL/GenBank/DDBJ databases">
        <authorList>
            <person name="Sutton G."/>
            <person name="Brinkac L."/>
            <person name="Sanka R."/>
            <person name="Adams M."/>
            <person name="Lau E."/>
            <person name="Garcia-Basteiro A."/>
            <person name="Lopez-Varela E."/>
            <person name="Palencia S."/>
        </authorList>
    </citation>
    <scope>NUCLEOTIDE SEQUENCE [LARGE SCALE GENOMIC DNA]</scope>
    <source>
        <strain evidence="1 2">1211594.5</strain>
    </source>
</reference>
<dbReference type="RefSeq" id="WP_065039794.1">
    <property type="nucleotide sequence ID" value="NZ_LZME01000053.1"/>
</dbReference>
<dbReference type="AlphaFoldDB" id="A0AA91IYQ0"/>